<feature type="compositionally biased region" description="Basic and acidic residues" evidence="1">
    <location>
        <begin position="48"/>
        <end position="58"/>
    </location>
</feature>
<evidence type="ECO:0000313" key="3">
    <source>
        <dbReference type="Proteomes" id="UP001054945"/>
    </source>
</evidence>
<reference evidence="2 3" key="1">
    <citation type="submission" date="2021-06" db="EMBL/GenBank/DDBJ databases">
        <title>Caerostris extrusa draft genome.</title>
        <authorList>
            <person name="Kono N."/>
            <person name="Arakawa K."/>
        </authorList>
    </citation>
    <scope>NUCLEOTIDE SEQUENCE [LARGE SCALE GENOMIC DNA]</scope>
</reference>
<accession>A0AAV4RXG3</accession>
<name>A0AAV4RXG3_CAEEX</name>
<dbReference type="EMBL" id="BPLR01008557">
    <property type="protein sequence ID" value="GIY25551.1"/>
    <property type="molecule type" value="Genomic_DNA"/>
</dbReference>
<keyword evidence="3" id="KW-1185">Reference proteome</keyword>
<evidence type="ECO:0000313" key="2">
    <source>
        <dbReference type="EMBL" id="GIY25551.1"/>
    </source>
</evidence>
<sequence length="115" mass="13029">MQTCCEIFYWLFLSRKVFYFLGNIYFVNEACLANSWRLRSCLASEGQDEPRQGQHRPPEGQSVTPLSSLGPHLRRRGPADLPGIPFATSVRKEALHIPVGLSLALILWRPLSFLS</sequence>
<dbReference type="Proteomes" id="UP001054945">
    <property type="component" value="Unassembled WGS sequence"/>
</dbReference>
<proteinExistence type="predicted"/>
<comment type="caution">
    <text evidence="2">The sequence shown here is derived from an EMBL/GenBank/DDBJ whole genome shotgun (WGS) entry which is preliminary data.</text>
</comment>
<organism evidence="2 3">
    <name type="scientific">Caerostris extrusa</name>
    <name type="common">Bark spider</name>
    <name type="synonym">Caerostris bankana</name>
    <dbReference type="NCBI Taxonomy" id="172846"/>
    <lineage>
        <taxon>Eukaryota</taxon>
        <taxon>Metazoa</taxon>
        <taxon>Ecdysozoa</taxon>
        <taxon>Arthropoda</taxon>
        <taxon>Chelicerata</taxon>
        <taxon>Arachnida</taxon>
        <taxon>Araneae</taxon>
        <taxon>Araneomorphae</taxon>
        <taxon>Entelegynae</taxon>
        <taxon>Araneoidea</taxon>
        <taxon>Araneidae</taxon>
        <taxon>Caerostris</taxon>
    </lineage>
</organism>
<protein>
    <submittedName>
        <fullName evidence="2">Uncharacterized protein</fullName>
    </submittedName>
</protein>
<evidence type="ECO:0000256" key="1">
    <source>
        <dbReference type="SAM" id="MobiDB-lite"/>
    </source>
</evidence>
<gene>
    <name evidence="2" type="ORF">CEXT_179111</name>
</gene>
<feature type="region of interest" description="Disordered" evidence="1">
    <location>
        <begin position="47"/>
        <end position="80"/>
    </location>
</feature>
<dbReference type="AlphaFoldDB" id="A0AAV4RXG3"/>